<evidence type="ECO:0000256" key="5">
    <source>
        <dbReference type="ARBA" id="ARBA00023136"/>
    </source>
</evidence>
<feature type="transmembrane region" description="Helical" evidence="6">
    <location>
        <begin position="39"/>
        <end position="58"/>
    </location>
</feature>
<sequence length="483" mass="55730">MNPFKTLFKHTFVYGLATVLPRMLSFLLVPLYTKLFSDSDYGIITLVFSYLIFFNVILSYGMETTVFRFFTKQDQKGKVVSTATLSILFSSLLFLVLSVIFSAEISTALDLNAYHYKLIVWVLFFDAICVIPFAYLRINKKSIRYAVIKIINVVINLGLNLFLLLKLPTWKNDFEFLNRIYVADFRIEYIFISFVISSGLTFLLLSPFFLKLKYQFDPKLWKSMMKYALPVLIAGLAFSINETLDKILLNYLLPENIAKSQVGVYGACYKLAMFMTLFATAYRLGIEPFFFSHSQTKNPKKAYALVTKYFVICGIFILLFVVVFIDYLKLIIQNDVFYEALDVVPILLLANLCLGIYHNLSVWYKITDRTRFGAIISSIGAFVTLAINIIFIPLYGFKASAIATLCAYCSMMLLSYTLGQKYYKIKYPLKRLAIYTLLGITFSALSFYLFREQVWIGVLFILGYLILAYTFEKQELLHYLKKT</sequence>
<dbReference type="GO" id="GO:0005886">
    <property type="term" value="C:plasma membrane"/>
    <property type="evidence" value="ECO:0007669"/>
    <property type="project" value="UniProtKB-SubCell"/>
</dbReference>
<protein>
    <submittedName>
        <fullName evidence="7">Polysaccharide biosynthesis protein</fullName>
    </submittedName>
</protein>
<dbReference type="InterPro" id="IPR002797">
    <property type="entry name" value="Polysacc_synth"/>
</dbReference>
<feature type="transmembrane region" description="Helical" evidence="6">
    <location>
        <begin position="401"/>
        <end position="419"/>
    </location>
</feature>
<feature type="transmembrane region" description="Helical" evidence="6">
    <location>
        <begin position="454"/>
        <end position="471"/>
    </location>
</feature>
<organism evidence="7 8">
    <name type="scientific">Mesohalobacter halotolerans</name>
    <dbReference type="NCBI Taxonomy" id="1883405"/>
    <lineage>
        <taxon>Bacteria</taxon>
        <taxon>Pseudomonadati</taxon>
        <taxon>Bacteroidota</taxon>
        <taxon>Flavobacteriia</taxon>
        <taxon>Flavobacteriales</taxon>
        <taxon>Flavobacteriaceae</taxon>
        <taxon>Mesohalobacter</taxon>
    </lineage>
</organism>
<dbReference type="InterPro" id="IPR050833">
    <property type="entry name" value="Poly_Biosynth_Transport"/>
</dbReference>
<dbReference type="AlphaFoldDB" id="A0A4U5TTG3"/>
<keyword evidence="2" id="KW-1003">Cell membrane</keyword>
<feature type="transmembrane region" description="Helical" evidence="6">
    <location>
        <begin position="224"/>
        <end position="244"/>
    </location>
</feature>
<dbReference type="PANTHER" id="PTHR30250">
    <property type="entry name" value="PST FAMILY PREDICTED COLANIC ACID TRANSPORTER"/>
    <property type="match status" value="1"/>
</dbReference>
<feature type="transmembrane region" description="Helical" evidence="6">
    <location>
        <begin position="431"/>
        <end position="448"/>
    </location>
</feature>
<comment type="caution">
    <text evidence="7">The sequence shown here is derived from an EMBL/GenBank/DDBJ whole genome shotgun (WGS) entry which is preliminary data.</text>
</comment>
<reference evidence="7 8" key="1">
    <citation type="submission" date="2019-04" db="EMBL/GenBank/DDBJ databases">
        <title>Psychroflexus halotolerans sp. nov., isolated from a marine solar saltern.</title>
        <authorList>
            <person name="Feng X."/>
        </authorList>
    </citation>
    <scope>NUCLEOTIDE SEQUENCE [LARGE SCALE GENOMIC DNA]</scope>
    <source>
        <strain evidence="7 8">WDS2C27</strain>
    </source>
</reference>
<evidence type="ECO:0000313" key="7">
    <source>
        <dbReference type="EMBL" id="TKS57667.1"/>
    </source>
</evidence>
<keyword evidence="8" id="KW-1185">Reference proteome</keyword>
<feature type="transmembrane region" description="Helical" evidence="6">
    <location>
        <begin position="305"/>
        <end position="325"/>
    </location>
</feature>
<feature type="transmembrane region" description="Helical" evidence="6">
    <location>
        <begin position="372"/>
        <end position="395"/>
    </location>
</feature>
<dbReference type="Pfam" id="PF01943">
    <property type="entry name" value="Polysacc_synt"/>
    <property type="match status" value="1"/>
</dbReference>
<gene>
    <name evidence="7" type="ORF">FCN74_04415</name>
</gene>
<comment type="subcellular location">
    <subcellularLocation>
        <location evidence="1">Cell membrane</location>
        <topology evidence="1">Multi-pass membrane protein</topology>
    </subcellularLocation>
</comment>
<feature type="transmembrane region" description="Helical" evidence="6">
    <location>
        <begin position="12"/>
        <end position="33"/>
    </location>
</feature>
<feature type="transmembrane region" description="Helical" evidence="6">
    <location>
        <begin position="264"/>
        <end position="284"/>
    </location>
</feature>
<feature type="transmembrane region" description="Helical" evidence="6">
    <location>
        <begin position="150"/>
        <end position="169"/>
    </location>
</feature>
<keyword evidence="3 6" id="KW-0812">Transmembrane</keyword>
<evidence type="ECO:0000256" key="3">
    <source>
        <dbReference type="ARBA" id="ARBA00022692"/>
    </source>
</evidence>
<feature type="transmembrane region" description="Helical" evidence="6">
    <location>
        <begin position="189"/>
        <end position="212"/>
    </location>
</feature>
<keyword evidence="5 6" id="KW-0472">Membrane</keyword>
<dbReference type="OrthoDB" id="9814608at2"/>
<evidence type="ECO:0000313" key="8">
    <source>
        <dbReference type="Proteomes" id="UP000306552"/>
    </source>
</evidence>
<evidence type="ECO:0000256" key="2">
    <source>
        <dbReference type="ARBA" id="ARBA00022475"/>
    </source>
</evidence>
<feature type="transmembrane region" description="Helical" evidence="6">
    <location>
        <begin position="79"/>
        <end position="103"/>
    </location>
</feature>
<evidence type="ECO:0000256" key="6">
    <source>
        <dbReference type="SAM" id="Phobius"/>
    </source>
</evidence>
<accession>A0A4U5TTG3</accession>
<feature type="transmembrane region" description="Helical" evidence="6">
    <location>
        <begin position="337"/>
        <end position="360"/>
    </location>
</feature>
<dbReference type="Proteomes" id="UP000306552">
    <property type="component" value="Unassembled WGS sequence"/>
</dbReference>
<proteinExistence type="predicted"/>
<dbReference type="RefSeq" id="WP_138931367.1">
    <property type="nucleotide sequence ID" value="NZ_SWMU01000001.1"/>
</dbReference>
<dbReference type="PANTHER" id="PTHR30250:SF11">
    <property type="entry name" value="O-ANTIGEN TRANSPORTER-RELATED"/>
    <property type="match status" value="1"/>
</dbReference>
<evidence type="ECO:0000256" key="1">
    <source>
        <dbReference type="ARBA" id="ARBA00004651"/>
    </source>
</evidence>
<dbReference type="EMBL" id="SWMU01000001">
    <property type="protein sequence ID" value="TKS57667.1"/>
    <property type="molecule type" value="Genomic_DNA"/>
</dbReference>
<name>A0A4U5TTG3_9FLAO</name>
<evidence type="ECO:0000256" key="4">
    <source>
        <dbReference type="ARBA" id="ARBA00022989"/>
    </source>
</evidence>
<feature type="transmembrane region" description="Helical" evidence="6">
    <location>
        <begin position="118"/>
        <end position="138"/>
    </location>
</feature>
<keyword evidence="4 6" id="KW-1133">Transmembrane helix</keyword>